<comment type="caution">
    <text evidence="3">The sequence shown here is derived from an EMBL/GenBank/DDBJ whole genome shotgun (WGS) entry which is preliminary data.</text>
</comment>
<dbReference type="Pfam" id="PF24729">
    <property type="entry name" value="Acb2_Tad1_hairpin"/>
    <property type="match status" value="1"/>
</dbReference>
<sequence>AMNVHFQKGPLKEVGVNGITMESLLSIILHRLQSFQGGTFGCPENAIALGHIKEALLALHTRTEDRIKRAVEGTRQK</sequence>
<dbReference type="EMBL" id="LAZR01035035">
    <property type="protein sequence ID" value="KKL28607.1"/>
    <property type="molecule type" value="Genomic_DNA"/>
</dbReference>
<organism evidence="3">
    <name type="scientific">marine sediment metagenome</name>
    <dbReference type="NCBI Taxonomy" id="412755"/>
    <lineage>
        <taxon>unclassified sequences</taxon>
        <taxon>metagenomes</taxon>
        <taxon>ecological metagenomes</taxon>
    </lineage>
</organism>
<evidence type="ECO:0000259" key="2">
    <source>
        <dbReference type="Pfam" id="PF24729"/>
    </source>
</evidence>
<feature type="domain" description="Acb2/Tad1 hairpin" evidence="2">
    <location>
        <begin position="5"/>
        <end position="63"/>
    </location>
</feature>
<dbReference type="InterPro" id="IPR056098">
    <property type="entry name" value="Acb2/Tad1_hairpin"/>
</dbReference>
<proteinExistence type="predicted"/>
<keyword evidence="1" id="KW-0547">Nucleotide-binding</keyword>
<accession>A0A0F9CQA8</accession>
<evidence type="ECO:0000256" key="1">
    <source>
        <dbReference type="ARBA" id="ARBA00022741"/>
    </source>
</evidence>
<name>A0A0F9CQA8_9ZZZZ</name>
<dbReference type="AlphaFoldDB" id="A0A0F9CQA8"/>
<reference evidence="3" key="1">
    <citation type="journal article" date="2015" name="Nature">
        <title>Complex archaea that bridge the gap between prokaryotes and eukaryotes.</title>
        <authorList>
            <person name="Spang A."/>
            <person name="Saw J.H."/>
            <person name="Jorgensen S.L."/>
            <person name="Zaremba-Niedzwiedzka K."/>
            <person name="Martijn J."/>
            <person name="Lind A.E."/>
            <person name="van Eijk R."/>
            <person name="Schleper C."/>
            <person name="Guy L."/>
            <person name="Ettema T.J."/>
        </authorList>
    </citation>
    <scope>NUCLEOTIDE SEQUENCE</scope>
</reference>
<protein>
    <recommendedName>
        <fullName evidence="2">Acb2/Tad1 hairpin domain-containing protein</fullName>
    </recommendedName>
</protein>
<gene>
    <name evidence="3" type="ORF">LCGC14_2373420</name>
</gene>
<evidence type="ECO:0000313" key="3">
    <source>
        <dbReference type="EMBL" id="KKL28607.1"/>
    </source>
</evidence>
<feature type="non-terminal residue" evidence="3">
    <location>
        <position position="1"/>
    </location>
</feature>